<evidence type="ECO:0000259" key="6">
    <source>
        <dbReference type="PROSITE" id="PS50090"/>
    </source>
</evidence>
<keyword evidence="2" id="KW-0238">DNA-binding</keyword>
<keyword evidence="4" id="KW-0479">Metal-binding</keyword>
<dbReference type="PROSITE" id="PS00028">
    <property type="entry name" value="ZINC_FINGER_C2H2_1"/>
    <property type="match status" value="1"/>
</dbReference>
<dbReference type="InterPro" id="IPR017930">
    <property type="entry name" value="Myb_dom"/>
</dbReference>
<dbReference type="SMART" id="SM00717">
    <property type="entry name" value="SANT"/>
    <property type="match status" value="1"/>
</dbReference>
<feature type="compositionally biased region" description="Polar residues" evidence="5">
    <location>
        <begin position="381"/>
        <end position="394"/>
    </location>
</feature>
<dbReference type="InterPro" id="IPR031105">
    <property type="entry name" value="TRP_plant"/>
</dbReference>
<keyword evidence="4" id="KW-0863">Zinc-finger</keyword>
<keyword evidence="3" id="KW-0539">Nucleus</keyword>
<protein>
    <submittedName>
        <fullName evidence="9">Uncharacterized protein</fullName>
    </submittedName>
</protein>
<accession>A0ABQ7D5K8</accession>
<dbReference type="PROSITE" id="PS50090">
    <property type="entry name" value="MYB_LIKE"/>
    <property type="match status" value="1"/>
</dbReference>
<evidence type="ECO:0000256" key="2">
    <source>
        <dbReference type="ARBA" id="ARBA00023125"/>
    </source>
</evidence>
<dbReference type="PROSITE" id="PS50157">
    <property type="entry name" value="ZINC_FINGER_C2H2_2"/>
    <property type="match status" value="1"/>
</dbReference>
<comment type="subcellular location">
    <subcellularLocation>
        <location evidence="1">Nucleus</location>
    </subcellularLocation>
</comment>
<comment type="caution">
    <text evidence="9">The sequence shown here is derived from an EMBL/GenBank/DDBJ whole genome shotgun (WGS) entry which is preliminary data.</text>
</comment>
<evidence type="ECO:0000259" key="7">
    <source>
        <dbReference type="PROSITE" id="PS50157"/>
    </source>
</evidence>
<dbReference type="PANTHER" id="PTHR21717">
    <property type="entry name" value="TELOMERIC REPEAT BINDING PROTEIN"/>
    <property type="match status" value="1"/>
</dbReference>
<evidence type="ECO:0000256" key="3">
    <source>
        <dbReference type="ARBA" id="ARBA00023242"/>
    </source>
</evidence>
<feature type="region of interest" description="Disordered" evidence="5">
    <location>
        <begin position="376"/>
        <end position="399"/>
    </location>
</feature>
<dbReference type="PANTHER" id="PTHR21717:SF77">
    <property type="entry name" value="(RAPE) HYPOTHETICAL PROTEIN"/>
    <property type="match status" value="1"/>
</dbReference>
<dbReference type="SUPFAM" id="SSF46689">
    <property type="entry name" value="Homeodomain-like"/>
    <property type="match status" value="1"/>
</dbReference>
<evidence type="ECO:0000313" key="9">
    <source>
        <dbReference type="EMBL" id="KAF3566894.1"/>
    </source>
</evidence>
<keyword evidence="4" id="KW-0862">Zinc</keyword>
<dbReference type="InterPro" id="IPR009057">
    <property type="entry name" value="Homeodomain-like_sf"/>
</dbReference>
<dbReference type="PROSITE" id="PS51294">
    <property type="entry name" value="HTH_MYB"/>
    <property type="match status" value="1"/>
</dbReference>
<dbReference type="Pfam" id="PF23603">
    <property type="entry name" value="Ubiquitin_TPR1"/>
    <property type="match status" value="1"/>
</dbReference>
<feature type="domain" description="Myb-like" evidence="6">
    <location>
        <begin position="459"/>
        <end position="514"/>
    </location>
</feature>
<feature type="region of interest" description="Disordered" evidence="5">
    <location>
        <begin position="626"/>
        <end position="645"/>
    </location>
</feature>
<evidence type="ECO:0000313" key="10">
    <source>
        <dbReference type="Proteomes" id="UP000266723"/>
    </source>
</evidence>
<keyword evidence="10" id="KW-1185">Reference proteome</keyword>
<dbReference type="Proteomes" id="UP000266723">
    <property type="component" value="Unassembled WGS sequence"/>
</dbReference>
<dbReference type="InterPro" id="IPR013087">
    <property type="entry name" value="Znf_C2H2_type"/>
</dbReference>
<sequence>MHQREMVVNSDFDFSSFPKAPRSIRRKVPSSQRRDDVDCGMMRAIDLLASVAEKLREEGETSSNSTNAFEEGYYNQNHLAGKIKQEHQADLASSKSPSENASDVSLDPPLGCGNKKEYCEFHVESGGLTEETCVVNNVDAGLEDGGLISLKDPSPEPVHLDGVPRNRSKLVCRDDDENYCKYYKCKDKCNKSYRPPLTWAGHRRAVHRSKCFEGTKTDGCLYRKRKLGNGYNPQKHETVHKKRRLSDKGLVVNSDGGGGLTSESGTNSTEKRESENGVLSDAIGLHSEDSRVKFSIKSLRIPELFIEVPETATVGSLKMTVMEAVSALLDDGISIGVLVQGKKVRDDNNALSQTGLSCRENLGNLGFTLEPGPEKLRVPLSSENPVMSKPTDSTKLSERSAANCVENNNQELVPYQMDISADEKQPSSDSRALVPVSALEPEALAIVPFKEKPKRTEISQRRIRRPFSVTEVEALVHAVEELGTGRWRDVKLRSFDDASHRTYVDLKDKWKTLVHTASISPQQRRGEPVPQELLDRVLAAHRYWTQHPLKQNGKHQAAATMTEFRGNEFPRKLRGPPVRRKGPRNILRENFLGIFRWTSDGQILGSSDEMFLGIFIGNFRGTEKIPRNGALGKFRGTEPSENSEE</sequence>
<evidence type="ECO:0000259" key="8">
    <source>
        <dbReference type="PROSITE" id="PS51294"/>
    </source>
</evidence>
<feature type="domain" description="HTH myb-type" evidence="8">
    <location>
        <begin position="459"/>
        <end position="518"/>
    </location>
</feature>
<evidence type="ECO:0000256" key="4">
    <source>
        <dbReference type="PROSITE-ProRule" id="PRU00042"/>
    </source>
</evidence>
<feature type="region of interest" description="Disordered" evidence="5">
    <location>
        <begin position="231"/>
        <end position="281"/>
    </location>
</feature>
<dbReference type="InterPro" id="IPR001005">
    <property type="entry name" value="SANT/Myb"/>
</dbReference>
<organism evidence="9 10">
    <name type="scientific">Brassica cretica</name>
    <name type="common">Mustard</name>
    <dbReference type="NCBI Taxonomy" id="69181"/>
    <lineage>
        <taxon>Eukaryota</taxon>
        <taxon>Viridiplantae</taxon>
        <taxon>Streptophyta</taxon>
        <taxon>Embryophyta</taxon>
        <taxon>Tracheophyta</taxon>
        <taxon>Spermatophyta</taxon>
        <taxon>Magnoliopsida</taxon>
        <taxon>eudicotyledons</taxon>
        <taxon>Gunneridae</taxon>
        <taxon>Pentapetalae</taxon>
        <taxon>rosids</taxon>
        <taxon>malvids</taxon>
        <taxon>Brassicales</taxon>
        <taxon>Brassicaceae</taxon>
        <taxon>Brassiceae</taxon>
        <taxon>Brassica</taxon>
    </lineage>
</organism>
<reference evidence="9 10" key="1">
    <citation type="journal article" date="2020" name="BMC Genomics">
        <title>Intraspecific diversification of the crop wild relative Brassica cretica Lam. using demographic model selection.</title>
        <authorList>
            <person name="Kioukis A."/>
            <person name="Michalopoulou V.A."/>
            <person name="Briers L."/>
            <person name="Pirintsos S."/>
            <person name="Studholme D.J."/>
            <person name="Pavlidis P."/>
            <person name="Sarris P.F."/>
        </authorList>
    </citation>
    <scope>NUCLEOTIDE SEQUENCE [LARGE SCALE GENOMIC DNA]</scope>
    <source>
        <strain evidence="10">cv. PFS-1207/04</strain>
    </source>
</reference>
<dbReference type="Gene3D" id="1.10.246.220">
    <property type="match status" value="1"/>
</dbReference>
<feature type="domain" description="C2H2-type" evidence="7">
    <location>
        <begin position="183"/>
        <end position="207"/>
    </location>
</feature>
<feature type="compositionally biased region" description="Polar residues" evidence="5">
    <location>
        <begin position="91"/>
        <end position="103"/>
    </location>
</feature>
<evidence type="ECO:0000256" key="1">
    <source>
        <dbReference type="ARBA" id="ARBA00004123"/>
    </source>
</evidence>
<dbReference type="EMBL" id="QGKV02000759">
    <property type="protein sequence ID" value="KAF3566894.1"/>
    <property type="molecule type" value="Genomic_DNA"/>
</dbReference>
<dbReference type="CDD" id="cd11660">
    <property type="entry name" value="SANT_TRF"/>
    <property type="match status" value="1"/>
</dbReference>
<proteinExistence type="predicted"/>
<name>A0ABQ7D5K8_BRACR</name>
<gene>
    <name evidence="9" type="ORF">DY000_02019050</name>
</gene>
<feature type="region of interest" description="Disordered" evidence="5">
    <location>
        <begin position="84"/>
        <end position="108"/>
    </location>
</feature>
<dbReference type="InterPro" id="IPR057625">
    <property type="entry name" value="TPR1-6-like_ubiquitin"/>
</dbReference>
<evidence type="ECO:0000256" key="5">
    <source>
        <dbReference type="SAM" id="MobiDB-lite"/>
    </source>
</evidence>